<dbReference type="Pfam" id="PF21089">
    <property type="entry name" value="PKS_DH_N"/>
    <property type="match status" value="2"/>
</dbReference>
<dbReference type="Pfam" id="PF00698">
    <property type="entry name" value="Acyl_transf_1"/>
    <property type="match status" value="2"/>
</dbReference>
<dbReference type="Pfam" id="PF00109">
    <property type="entry name" value="ketoacyl-synt"/>
    <property type="match status" value="2"/>
</dbReference>
<dbReference type="SMART" id="SM00825">
    <property type="entry name" value="PKS_KS"/>
    <property type="match status" value="2"/>
</dbReference>
<dbReference type="FunFam" id="1.10.1200.10:FF:000007">
    <property type="entry name" value="Probable polyketide synthase pks17"/>
    <property type="match status" value="1"/>
</dbReference>
<dbReference type="InterPro" id="IPR014031">
    <property type="entry name" value="Ketoacyl_synth_C"/>
</dbReference>
<dbReference type="GO" id="GO:0031177">
    <property type="term" value="F:phosphopantetheine binding"/>
    <property type="evidence" value="ECO:0007669"/>
    <property type="project" value="InterPro"/>
</dbReference>
<dbReference type="Pfam" id="PF08659">
    <property type="entry name" value="KR"/>
    <property type="match status" value="2"/>
</dbReference>
<dbReference type="InterPro" id="IPR036299">
    <property type="entry name" value="Polyketide_synth_docking_sf"/>
</dbReference>
<dbReference type="PROSITE" id="PS00012">
    <property type="entry name" value="PHOSPHOPANTETHEINE"/>
    <property type="match status" value="2"/>
</dbReference>
<keyword evidence="3" id="KW-0596">Phosphopantetheine</keyword>
<dbReference type="InterPro" id="IPR036736">
    <property type="entry name" value="ACP-like_sf"/>
</dbReference>
<dbReference type="EMBL" id="MSIF01000016">
    <property type="protein sequence ID" value="OLF07339.1"/>
    <property type="molecule type" value="Genomic_DNA"/>
</dbReference>
<feature type="region of interest" description="N-terminal hotdog fold" evidence="10">
    <location>
        <begin position="905"/>
        <end position="1018"/>
    </location>
</feature>
<feature type="domain" description="Carrier" evidence="11">
    <location>
        <begin position="1551"/>
        <end position="1626"/>
    </location>
</feature>
<dbReference type="SUPFAM" id="SSF53901">
    <property type="entry name" value="Thiolase-like"/>
    <property type="match status" value="2"/>
</dbReference>
<dbReference type="SMART" id="SM00827">
    <property type="entry name" value="PKS_AT"/>
    <property type="match status" value="2"/>
</dbReference>
<dbReference type="SMART" id="SM00826">
    <property type="entry name" value="PKS_DH"/>
    <property type="match status" value="2"/>
</dbReference>
<name>A0A7Z0WHJ5_9PSEU</name>
<evidence type="ECO:0000256" key="10">
    <source>
        <dbReference type="PROSITE-ProRule" id="PRU01363"/>
    </source>
</evidence>
<feature type="domain" description="Ketosynthase family 3 (KS3)" evidence="12">
    <location>
        <begin position="1642"/>
        <end position="2065"/>
    </location>
</feature>
<evidence type="ECO:0000259" key="11">
    <source>
        <dbReference type="PROSITE" id="PS50075"/>
    </source>
</evidence>
<dbReference type="InterPro" id="IPR009081">
    <property type="entry name" value="PP-bd_ACP"/>
</dbReference>
<dbReference type="Gene3D" id="3.40.47.10">
    <property type="match status" value="2"/>
</dbReference>
<dbReference type="PROSITE" id="PS52004">
    <property type="entry name" value="KS3_2"/>
    <property type="match status" value="2"/>
</dbReference>
<keyword evidence="6" id="KW-0677">Repeat</keyword>
<dbReference type="InterPro" id="IPR016039">
    <property type="entry name" value="Thiolase-like"/>
</dbReference>
<dbReference type="FunFam" id="3.40.47.10:FF:000019">
    <property type="entry name" value="Polyketide synthase type I"/>
    <property type="match status" value="2"/>
</dbReference>
<dbReference type="Gene3D" id="3.40.366.10">
    <property type="entry name" value="Malonyl-Coenzyme A Acyl Carrier Protein, domain 2"/>
    <property type="match status" value="2"/>
</dbReference>
<evidence type="ECO:0000259" key="12">
    <source>
        <dbReference type="PROSITE" id="PS52004"/>
    </source>
</evidence>
<dbReference type="InterPro" id="IPR032821">
    <property type="entry name" value="PKS_assoc"/>
</dbReference>
<evidence type="ECO:0000313" key="14">
    <source>
        <dbReference type="EMBL" id="OLF07339.1"/>
    </source>
</evidence>
<evidence type="ECO:0000256" key="3">
    <source>
        <dbReference type="ARBA" id="ARBA00022450"/>
    </source>
</evidence>
<dbReference type="PROSITE" id="PS52019">
    <property type="entry name" value="PKS_MFAS_DH"/>
    <property type="match status" value="2"/>
</dbReference>
<dbReference type="InterPro" id="IPR001227">
    <property type="entry name" value="Ac_transferase_dom_sf"/>
</dbReference>
<protein>
    <recommendedName>
        <fullName evidence="16">Acyl transferase domain-containing protein</fullName>
    </recommendedName>
</protein>
<dbReference type="GO" id="GO:0033068">
    <property type="term" value="P:macrolide biosynthetic process"/>
    <property type="evidence" value="ECO:0007669"/>
    <property type="project" value="UniProtKB-ARBA"/>
</dbReference>
<feature type="domain" description="Carrier" evidence="11">
    <location>
        <begin position="3239"/>
        <end position="3314"/>
    </location>
</feature>
<dbReference type="GO" id="GO:0004315">
    <property type="term" value="F:3-oxoacyl-[acyl-carrier-protein] synthase activity"/>
    <property type="evidence" value="ECO:0007669"/>
    <property type="project" value="InterPro"/>
</dbReference>
<feature type="domain" description="PKS/mFAS DH" evidence="13">
    <location>
        <begin position="905"/>
        <end position="1176"/>
    </location>
</feature>
<dbReference type="Pfam" id="PF02801">
    <property type="entry name" value="Ketoacyl-synt_C"/>
    <property type="match status" value="2"/>
</dbReference>
<dbReference type="Gene3D" id="3.10.129.110">
    <property type="entry name" value="Polyketide synthase dehydratase"/>
    <property type="match status" value="2"/>
</dbReference>
<dbReference type="Pfam" id="PF00550">
    <property type="entry name" value="PP-binding"/>
    <property type="match status" value="2"/>
</dbReference>
<gene>
    <name evidence="14" type="ORF">BLA60_27595</name>
</gene>
<dbReference type="OrthoDB" id="9778690at2"/>
<evidence type="ECO:0008006" key="16">
    <source>
        <dbReference type="Google" id="ProtNLM"/>
    </source>
</evidence>
<dbReference type="SUPFAM" id="SSF52151">
    <property type="entry name" value="FabD/lysophospholipase-like"/>
    <property type="match status" value="2"/>
</dbReference>
<evidence type="ECO:0000256" key="9">
    <source>
        <dbReference type="ARBA" id="ARBA00023315"/>
    </source>
</evidence>
<dbReference type="GO" id="GO:0004312">
    <property type="term" value="F:fatty acid synthase activity"/>
    <property type="evidence" value="ECO:0007669"/>
    <property type="project" value="TreeGrafter"/>
</dbReference>
<dbReference type="CDD" id="cd08956">
    <property type="entry name" value="KR_3_FAS_SDR_x"/>
    <property type="match status" value="2"/>
</dbReference>
<dbReference type="SMART" id="SM01294">
    <property type="entry name" value="PKS_PP_betabranch"/>
    <property type="match status" value="2"/>
</dbReference>
<accession>A0A7Z0WHJ5</accession>
<dbReference type="InterPro" id="IPR057326">
    <property type="entry name" value="KR_dom"/>
</dbReference>
<keyword evidence="7" id="KW-0045">Antibiotic biosynthesis</keyword>
<sequence>MTDEDKLREYLRRVTTDLRWTTRRLRELEEHADEPIAVVGMACRYPGDIASPEDLWDVVTAGRDVTSEFPTDRGWDIEALYDPEPTRSGTSYVRRGGFLADAQSFDADLFGISPREALAMDPQQRLLLETSWEAVERAGIDPLALRGSRTGVYVGHNFQQYGPAFEHAPTTIEGHLVTGVVPSIASGRIAYSLGLEGPAVTLDTACSTSLVAVHLAAQSLRAGDCELAVAGGVTVLATPGTFVEFSRQRVLAPDGRCKAFADGADGMGMAEGVGVVLLARLSDARRLGYPVHALVVGSAINSDGASNGLTAPNGPAQQRVIEAALTNAGLSAAEVDAVEAHGTGTALGDPIEAHALLATYGRRRERPLYLGAVKSNIGHTLAASGVAGLIKTVQAMRHGVLPATLHADRPSSRIDWAAGAVELLTEPVPWPVVGDRPRRAGVSAFGISGTNAHVILAQADEPEPVRPTPFWPVPILVSGKSDAALRAQAARLADHVAERAELGVPDVAYSVATGRAALDHRAVVLGADRAEVVRLLRELPGGQVARDGRVAFLFSGQGAQRTGMGTRLAARFPAFAEAFDAVCAELDPLLDRPVRAVVDGPADELNRTGNAQVALFAVEVAMYHLVRSWGVTPALLAGHSIGELVAAHVAGVLSLADAAALVAARARLMQALPGGAMLAVSGTEQEVRAALGPDPELDIAAVNGPESVVVSGDTAAVDRFERRWSADRRGTRRLRVSHAFHSRHMDAMLAEFRTVAGSLTYQSPALPVVSNVTGRLAATELTSPDYWVEHVRRTVRFHDGVRTLLDRGATTFLELGPSAALSPLVADAVPLVGRDARLDEADLAVRAVAQLHAAGATVDWPAVFAGSGAHRVDLPTYPFQGKRFWLRPGEWAKDLGAAGIESVDHPLLRAAVALPGSDGLVLTGRLSTETQPWLADHVVAGRVMFPGTGFVELVGRAAGGAAGGAAVAELAIEEPLAVESTAVLRVTVAGERVEVHARTGGAWTRHATATLAPAGPAPDAMTEWPPAAAEPVDLAGTYAAFAEVGIEYGPAFRGLTAAWRRGDDLFAEVELPAEHRADAARHGLHPALLDAAMHVFGVERAVMPFVFTGVTWHARGAATLRARVRRLADESLALFVTDEVGRPVLSVDSVTLRPAPVGTADLYRVAWSPVPAADAVPAATEPPGARPIELPADGDVAEAVHHALAVLRERLDSDEPLVLLTRRGVAVAPDEEVSPASAALWGLLRTAQAEHPDRITLIDTDDPAGAGVASAVATGLPGVAVRDGALFAPRLRPADPGGEPLHLGETVLVTGGTGGLGALLARHLVDAHGVRELVLVNRTGPDGAAPLVADLTAAGARVHVVACDVADRDALASVLDAHPVTAAVHAAGVLADGMATSLSAADVEAVLAPKVRGARNLDELLGAVPLVLFSSVSGVLGNPGQANYAAANAALDAVAHERVRAGRPAVSLAWGLWEPATGMTAGLDDRRIQDQGILPLPADRALGLFDAALRGDAAAVVPVRLTAPARRALTAPPVAVTARAAAPAMVVAGQADLLDLVRAEVASVLGLASPREVGTGRALRELGFDSLTALELRNRLGAATGLRLSATVVFEHPSVVALAEHLGDLRQGRTRAVATGTAVGSDEPIAIVGMACRYPGGVRSPEDLWRLVMDGTDAIGDFPTDRGWDVEGIYDPDPERPGRTYTRSGGFLYGAAEFDAEFFGVSPREALAMDPQQRLLLESSWEALEHAGLDPLALKGSRTGVFTGVMYHDYAPLLSGAAELEGMRGIANSGSVHSGRIAYVFGTRGPAMTVDTACSSSLVTLHLAAQSLRSGDCGLALAGGVTVMSTPDTFVEFSRQRALSVDGRCRSFSADADGTGWSEGVGMLVLERLSDARRNGHRVLAVVRGSAMNSDGASNGLTAPNGLAQQEVIRQALANARLSTGDVDLVEGHGTGTSLGDPIEAQALLATYGQDRVGSVWLGSLKSNIGHAQAAAGVGGVIKVVQALRYGVMPRTLHVGEVSGHVDWSLGAVSLLAESREWPVVGRPRRGAVSAFGVSGTNAHVILEQGDQSEQDGRAEVAGPLPWLVSAASAAALREQARRLLAHPDVATADVARALVTSRAALDHRAVIVARDPDAVRSGLDVLANDVASPNVVLGDGRRTDGKVVLVFPGQGSQWVGMGRDLLSESAVFAERMGECDVVVAGLTGWSVLGVLRGDSGAPDVSRVDVLQPVLFAMMVSLAELWRSLGVVPAAVVGHSQGEIAAACVAGALSLEDAARVVVVRSRLLADCLDGADGGMLSVVDGVESVRERIAGFEGLSVAAVNGPRSVAVAGGVEALEGLERALSRAGVMRWWVPGANFVAHSQAVDVIEGPLSDRLAGLRPVASRVPLYSTVTGDVLDGGLMDAGYWFRNVREPVEFEAATRALLGAGHEVFVEVSPHPVLVMGVEETVAAVGHDTVVVTGTSRRDDGGLARFLLSAAELHTRGVPVDWSRLFATVTPRPVDLPTYPFEHRRYWPESVPGRTGDVTAFGMDETHHPLLGAGVELDGTDALLFTGRISVATHPWLADHAVLGTVLVPGTGMVELAAHAGARVGRALVEELTMHSPLVLPERGGVAIQLIVAAPDPDGRCAVRLRSSTDGGWTLNADGVLAPLAPAGPVPEGQWPPAGARQESVADLYDRFAEQGIDYGPAYRGVRALWRNGDELFAELARPDGLAAGGFAVHPAILDAALHPLGLVSQSRLPFSWRGATVTASTTASTADVLRVRLRVVAENTIAITVTDQADRLVASVDELVVRPLAAARLTPDALFRPDWTELAVTTAARGAWAILGADEFGLGLPAHEDLAGTAGSDVVLTAPAVREGTAHDAAVESASRALRLTQDWLAEDRQDETRLVFLVRDAATAPYEPADAAVAGLVRAAQVEHPDRFVLVELDGRAESLAALPAALATGESRLVLRAGAVLVPRLTPVTPGGPAGWKPDRTVLITGATGALGTLLAGHLVREHGARSLLLVSRRGLDAPGARELHAELTGLGADVTIASCDVADRAALADLLSRHDIGAVVHAAGVLDDGVLTALTPQRLRAVFRVKVDAATHLDELTRDSGLSAFVLFSSLAGTLGSAGQANYASANAVLDALARRRAAAGLPGLSLAWGLWEQSGDMTGHLTDADRHRISRAGVVPLSAEQGLSLFDAALGIGVVPADADPVLVPALLRQSPRRGSADQEAEVDIRARLAALPETAREEAVVEFVRGHVAAVLGAPGPSAVEPERAFRLLGFDSLLAVELRNTLKRATGLRLPATAVFDHPTPRILARHLLGELAVDGAQPSVFDAVDRVEAELRRDELDEITRGRLVSRLRTLLSLHHTDSGGDAPAGDLGSASDDELFDLVENLGAE</sequence>
<dbReference type="Pfam" id="PF08990">
    <property type="entry name" value="Docking"/>
    <property type="match status" value="1"/>
</dbReference>
<dbReference type="SUPFAM" id="SSF47336">
    <property type="entry name" value="ACP-like"/>
    <property type="match status" value="2"/>
</dbReference>
<keyword evidence="15" id="KW-1185">Reference proteome</keyword>
<dbReference type="PROSITE" id="PS00606">
    <property type="entry name" value="KS3_1"/>
    <property type="match status" value="2"/>
</dbReference>
<reference evidence="14 15" key="1">
    <citation type="submission" date="2016-12" db="EMBL/GenBank/DDBJ databases">
        <title>The draft genome sequence of Actinophytocola xinjiangensis.</title>
        <authorList>
            <person name="Wang W."/>
            <person name="Yuan L."/>
        </authorList>
    </citation>
    <scope>NUCLEOTIDE SEQUENCE [LARGE SCALE GENOMIC DNA]</scope>
    <source>
        <strain evidence="14 15">CGMCC 4.4663</strain>
    </source>
</reference>
<comment type="cofactor">
    <cofactor evidence="1">
        <name>pantetheine 4'-phosphate</name>
        <dbReference type="ChEBI" id="CHEBI:47942"/>
    </cofactor>
</comment>
<dbReference type="Gene3D" id="3.40.50.720">
    <property type="entry name" value="NAD(P)-binding Rossmann-like Domain"/>
    <property type="match status" value="2"/>
</dbReference>
<dbReference type="InterPro" id="IPR015083">
    <property type="entry name" value="NorB/c/GfsB-D-like_docking"/>
</dbReference>
<dbReference type="SUPFAM" id="SSF51735">
    <property type="entry name" value="NAD(P)-binding Rossmann-fold domains"/>
    <property type="match status" value="4"/>
</dbReference>
<evidence type="ECO:0000256" key="4">
    <source>
        <dbReference type="ARBA" id="ARBA00022553"/>
    </source>
</evidence>
<evidence type="ECO:0000256" key="7">
    <source>
        <dbReference type="ARBA" id="ARBA00023194"/>
    </source>
</evidence>
<dbReference type="CDD" id="cd00833">
    <property type="entry name" value="PKS"/>
    <property type="match status" value="2"/>
</dbReference>
<dbReference type="InterPro" id="IPR049900">
    <property type="entry name" value="PKS_mFAS_DH"/>
</dbReference>
<feature type="domain" description="PKS/mFAS DH" evidence="13">
    <location>
        <begin position="2535"/>
        <end position="2802"/>
    </location>
</feature>
<organism evidence="14 15">
    <name type="scientific">Actinophytocola xinjiangensis</name>
    <dbReference type="NCBI Taxonomy" id="485602"/>
    <lineage>
        <taxon>Bacteria</taxon>
        <taxon>Bacillati</taxon>
        <taxon>Actinomycetota</taxon>
        <taxon>Actinomycetes</taxon>
        <taxon>Pseudonocardiales</taxon>
        <taxon>Pseudonocardiaceae</taxon>
    </lineage>
</organism>
<dbReference type="InterPro" id="IPR036291">
    <property type="entry name" value="NAD(P)-bd_dom_sf"/>
</dbReference>
<feature type="active site" description="Proton acceptor; for dehydratase activity" evidence="10">
    <location>
        <position position="2567"/>
    </location>
</feature>
<dbReference type="InterPro" id="IPR042104">
    <property type="entry name" value="PKS_dehydratase_sf"/>
</dbReference>
<evidence type="ECO:0000256" key="2">
    <source>
        <dbReference type="ARBA" id="ARBA00004792"/>
    </source>
</evidence>
<dbReference type="Pfam" id="PF16197">
    <property type="entry name" value="KAsynt_C_assoc"/>
    <property type="match status" value="2"/>
</dbReference>
<evidence type="ECO:0000256" key="1">
    <source>
        <dbReference type="ARBA" id="ARBA00001957"/>
    </source>
</evidence>
<dbReference type="InterPro" id="IPR049552">
    <property type="entry name" value="PKS_DH_N"/>
</dbReference>
<comment type="pathway">
    <text evidence="2">Antibiotic biosynthesis.</text>
</comment>
<dbReference type="Pfam" id="PF22953">
    <property type="entry name" value="SpnB_Rossmann"/>
    <property type="match status" value="2"/>
</dbReference>
<evidence type="ECO:0000256" key="5">
    <source>
        <dbReference type="ARBA" id="ARBA00022679"/>
    </source>
</evidence>
<dbReference type="InterPro" id="IPR016036">
    <property type="entry name" value="Malonyl_transacylase_ACP-bd"/>
</dbReference>
<evidence type="ECO:0000259" key="13">
    <source>
        <dbReference type="PROSITE" id="PS52019"/>
    </source>
</evidence>
<feature type="region of interest" description="C-terminal hotdog fold" evidence="10">
    <location>
        <begin position="2667"/>
        <end position="2802"/>
    </location>
</feature>
<dbReference type="GO" id="GO:0006633">
    <property type="term" value="P:fatty acid biosynthetic process"/>
    <property type="evidence" value="ECO:0007669"/>
    <property type="project" value="InterPro"/>
</dbReference>
<comment type="caution">
    <text evidence="14">The sequence shown here is derived from an EMBL/GenBank/DDBJ whole genome shotgun (WGS) entry which is preliminary data.</text>
</comment>
<dbReference type="InterPro" id="IPR014030">
    <property type="entry name" value="Ketoacyl_synth_N"/>
</dbReference>
<evidence type="ECO:0000256" key="8">
    <source>
        <dbReference type="ARBA" id="ARBA00023268"/>
    </source>
</evidence>
<dbReference type="Gene3D" id="1.10.1200.10">
    <property type="entry name" value="ACP-like"/>
    <property type="match status" value="2"/>
</dbReference>
<feature type="domain" description="Ketosynthase family 3 (KS3)" evidence="12">
    <location>
        <begin position="33"/>
        <end position="458"/>
    </location>
</feature>
<dbReference type="InterPro" id="IPR014043">
    <property type="entry name" value="Acyl_transferase_dom"/>
</dbReference>
<dbReference type="InterPro" id="IPR006162">
    <property type="entry name" value="Ppantetheine_attach_site"/>
</dbReference>
<keyword evidence="8" id="KW-0511">Multifunctional enzyme</keyword>
<dbReference type="SMART" id="SM00823">
    <property type="entry name" value="PKS_PP"/>
    <property type="match status" value="2"/>
</dbReference>
<dbReference type="Gene3D" id="3.30.70.3290">
    <property type="match status" value="2"/>
</dbReference>
<dbReference type="InterPro" id="IPR020807">
    <property type="entry name" value="PKS_DH"/>
</dbReference>
<dbReference type="Pfam" id="PF14765">
    <property type="entry name" value="PS-DH"/>
    <property type="match status" value="2"/>
</dbReference>
<dbReference type="InterPro" id="IPR020806">
    <property type="entry name" value="PKS_PP-bd"/>
</dbReference>
<dbReference type="InterPro" id="IPR055123">
    <property type="entry name" value="SpnB-like_Rossmann"/>
</dbReference>
<dbReference type="SUPFAM" id="SSF55048">
    <property type="entry name" value="Probable ACP-binding domain of malonyl-CoA ACP transacylase"/>
    <property type="match status" value="2"/>
</dbReference>
<keyword evidence="9" id="KW-0012">Acyltransferase</keyword>
<dbReference type="Proteomes" id="UP000185696">
    <property type="component" value="Unassembled WGS sequence"/>
</dbReference>
<dbReference type="InterPro" id="IPR020841">
    <property type="entry name" value="PKS_Beta-ketoAc_synthase_dom"/>
</dbReference>
<keyword evidence="4" id="KW-0597">Phosphoprotein</keyword>
<dbReference type="RefSeq" id="WP_075135931.1">
    <property type="nucleotide sequence ID" value="NZ_MSIF01000016.1"/>
</dbReference>
<feature type="active site" description="Proton donor; for dehydratase activity" evidence="10">
    <location>
        <position position="2726"/>
    </location>
</feature>
<dbReference type="PANTHER" id="PTHR43775">
    <property type="entry name" value="FATTY ACID SYNTHASE"/>
    <property type="match status" value="1"/>
</dbReference>
<feature type="region of interest" description="N-terminal hotdog fold" evidence="10">
    <location>
        <begin position="2535"/>
        <end position="2655"/>
    </location>
</feature>
<dbReference type="InterPro" id="IPR013968">
    <property type="entry name" value="PKS_KR"/>
</dbReference>
<feature type="active site" description="Proton donor; for dehydratase activity" evidence="10">
    <location>
        <position position="1090"/>
    </location>
</feature>
<evidence type="ECO:0000256" key="6">
    <source>
        <dbReference type="ARBA" id="ARBA00022737"/>
    </source>
</evidence>
<dbReference type="PANTHER" id="PTHR43775:SF51">
    <property type="entry name" value="INACTIVE PHENOLPHTHIOCEROL SYNTHESIS POLYKETIDE SYNTHASE TYPE I PKS1-RELATED"/>
    <property type="match status" value="1"/>
</dbReference>
<feature type="active site" description="Proton acceptor; for dehydratase activity" evidence="10">
    <location>
        <position position="937"/>
    </location>
</feature>
<dbReference type="SMART" id="SM00822">
    <property type="entry name" value="PKS_KR"/>
    <property type="match status" value="2"/>
</dbReference>
<dbReference type="InterPro" id="IPR018201">
    <property type="entry name" value="Ketoacyl_synth_AS"/>
</dbReference>
<dbReference type="InterPro" id="IPR050091">
    <property type="entry name" value="PKS_NRPS_Biosynth_Enz"/>
</dbReference>
<dbReference type="PROSITE" id="PS50075">
    <property type="entry name" value="CARRIER"/>
    <property type="match status" value="2"/>
</dbReference>
<dbReference type="InterPro" id="IPR016035">
    <property type="entry name" value="Acyl_Trfase/lysoPLipase"/>
</dbReference>
<dbReference type="InterPro" id="IPR049551">
    <property type="entry name" value="PKS_DH_C"/>
</dbReference>
<feature type="region of interest" description="C-terminal hotdog fold" evidence="10">
    <location>
        <begin position="1029"/>
        <end position="1176"/>
    </location>
</feature>
<keyword evidence="5" id="KW-0808">Transferase</keyword>
<proteinExistence type="predicted"/>
<evidence type="ECO:0000313" key="15">
    <source>
        <dbReference type="Proteomes" id="UP000185696"/>
    </source>
</evidence>
<dbReference type="SUPFAM" id="SSF101173">
    <property type="entry name" value="Docking domain B of the erythromycin polyketide synthase (DEBS)"/>
    <property type="match status" value="1"/>
</dbReference>